<keyword evidence="1" id="KW-1133">Transmembrane helix</keyword>
<keyword evidence="1" id="KW-0812">Transmembrane</keyword>
<dbReference type="Gene3D" id="3.30.2130.10">
    <property type="entry name" value="VC0802-like"/>
    <property type="match status" value="1"/>
</dbReference>
<keyword evidence="5" id="KW-1185">Reference proteome</keyword>
<accession>A0AAP2RDB1</accession>
<feature type="domain" description="A9CJY8-like N-terminal" evidence="3">
    <location>
        <begin position="10"/>
        <end position="53"/>
    </location>
</feature>
<organism evidence="4 5">
    <name type="scientific">Methanooceanicella nereidis</name>
    <dbReference type="NCBI Taxonomy" id="2052831"/>
    <lineage>
        <taxon>Archaea</taxon>
        <taxon>Methanobacteriati</taxon>
        <taxon>Methanobacteriota</taxon>
        <taxon>Stenosarchaea group</taxon>
        <taxon>Methanomicrobia</taxon>
        <taxon>Methanocellales</taxon>
        <taxon>Methanocellaceae</taxon>
        <taxon>Methanooceanicella</taxon>
    </lineage>
</organism>
<dbReference type="PANTHER" id="PTHR31131">
    <property type="entry name" value="CHROMOSOME 1, WHOLE GENOME SHOTGUN SEQUENCE"/>
    <property type="match status" value="1"/>
</dbReference>
<dbReference type="InterPro" id="IPR027795">
    <property type="entry name" value="CASTOR_ACT_dom"/>
</dbReference>
<evidence type="ECO:0000256" key="1">
    <source>
        <dbReference type="SAM" id="Phobius"/>
    </source>
</evidence>
<dbReference type="Pfam" id="PF21631">
    <property type="entry name" value="A9CJY8-like_N"/>
    <property type="match status" value="1"/>
</dbReference>
<comment type="caution">
    <text evidence="4">The sequence shown here is derived from an EMBL/GenBank/DDBJ whole genome shotgun (WGS) entry which is preliminary data.</text>
</comment>
<dbReference type="InterPro" id="IPR045865">
    <property type="entry name" value="ACT-like_dom_sf"/>
</dbReference>
<sequence length="128" mass="14035">MKLSLSILDETFAICTFPKGTPIPEWVIGSEFYSVTKTYDELSVVCPQRNIPEGVKYNKGWRCLKVQGPLDFSLTGILASLAMPLASAGVSIFVFSSYDTDHIMVKGYDLDNAVKVLADAGHTIVRQS</sequence>
<evidence type="ECO:0000313" key="4">
    <source>
        <dbReference type="EMBL" id="MCD1295149.1"/>
    </source>
</evidence>
<proteinExistence type="predicted"/>
<dbReference type="InterPro" id="IPR049447">
    <property type="entry name" value="A9CJY8-like_N"/>
</dbReference>
<keyword evidence="1" id="KW-0472">Membrane</keyword>
<protein>
    <submittedName>
        <fullName evidence="4">ACT domain-containing protein</fullName>
    </submittedName>
</protein>
<feature type="domain" description="CASTOR ACT" evidence="2">
    <location>
        <begin position="58"/>
        <end position="118"/>
    </location>
</feature>
<dbReference type="SUPFAM" id="SSF55021">
    <property type="entry name" value="ACT-like"/>
    <property type="match status" value="2"/>
</dbReference>
<name>A0AAP2RDB1_9EURY</name>
<dbReference type="AlphaFoldDB" id="A0AAP2RDB1"/>
<dbReference type="PANTHER" id="PTHR31131:SF6">
    <property type="entry name" value="CASTOR ACT DOMAIN-CONTAINING PROTEIN"/>
    <property type="match status" value="1"/>
</dbReference>
<dbReference type="PIRSF" id="PIRSF008459">
    <property type="entry name" value="UCP008459"/>
    <property type="match status" value="1"/>
</dbReference>
<reference evidence="4 5" key="1">
    <citation type="submission" date="2017-11" db="EMBL/GenBank/DDBJ databases">
        <title>Isolation and Characterization of Family Methanocellaceae Species from Potential Methane Hydrate Area Offshore Southwestern Taiwan.</title>
        <authorList>
            <person name="Zhang W.-L."/>
            <person name="Chen W.-C."/>
            <person name="Lai M.-C."/>
            <person name="Chen S.-C."/>
        </authorList>
    </citation>
    <scope>NUCLEOTIDE SEQUENCE [LARGE SCALE GENOMIC DNA]</scope>
    <source>
        <strain evidence="4 5">CWC-04</strain>
    </source>
</reference>
<gene>
    <name evidence="4" type="ORF">CUJ83_09080</name>
</gene>
<dbReference type="Proteomes" id="UP001320159">
    <property type="component" value="Unassembled WGS sequence"/>
</dbReference>
<evidence type="ECO:0000313" key="5">
    <source>
        <dbReference type="Proteomes" id="UP001320159"/>
    </source>
</evidence>
<dbReference type="InterPro" id="IPR051719">
    <property type="entry name" value="CASTOR_mTORC1"/>
</dbReference>
<dbReference type="RefSeq" id="WP_230741999.1">
    <property type="nucleotide sequence ID" value="NZ_PGCK01000007.1"/>
</dbReference>
<dbReference type="Pfam" id="PF13840">
    <property type="entry name" value="ACT_7"/>
    <property type="match status" value="1"/>
</dbReference>
<evidence type="ECO:0000259" key="3">
    <source>
        <dbReference type="Pfam" id="PF21631"/>
    </source>
</evidence>
<evidence type="ECO:0000259" key="2">
    <source>
        <dbReference type="Pfam" id="PF13840"/>
    </source>
</evidence>
<feature type="transmembrane region" description="Helical" evidence="1">
    <location>
        <begin position="74"/>
        <end position="96"/>
    </location>
</feature>
<dbReference type="EMBL" id="PGCK01000007">
    <property type="protein sequence ID" value="MCD1295149.1"/>
    <property type="molecule type" value="Genomic_DNA"/>
</dbReference>
<dbReference type="InterPro" id="IPR016540">
    <property type="entry name" value="UCP008459"/>
</dbReference>